<evidence type="ECO:0000256" key="8">
    <source>
        <dbReference type="SAM" id="MobiDB-lite"/>
    </source>
</evidence>
<keyword evidence="4 9" id="KW-0812">Transmembrane</keyword>
<dbReference type="InterPro" id="IPR003663">
    <property type="entry name" value="Sugar/inositol_transpt"/>
</dbReference>
<evidence type="ECO:0000256" key="1">
    <source>
        <dbReference type="ARBA" id="ARBA00004141"/>
    </source>
</evidence>
<dbReference type="Pfam" id="PF00083">
    <property type="entry name" value="Sugar_tr"/>
    <property type="match status" value="1"/>
</dbReference>
<protein>
    <submittedName>
        <fullName evidence="11">Major facilitator superfamily domain, general substrate transporter</fullName>
    </submittedName>
</protein>
<feature type="transmembrane region" description="Helical" evidence="9">
    <location>
        <begin position="325"/>
        <end position="349"/>
    </location>
</feature>
<dbReference type="InterPro" id="IPR036259">
    <property type="entry name" value="MFS_trans_sf"/>
</dbReference>
<evidence type="ECO:0000256" key="6">
    <source>
        <dbReference type="ARBA" id="ARBA00023136"/>
    </source>
</evidence>
<evidence type="ECO:0000313" key="11">
    <source>
        <dbReference type="EMBL" id="KXG46729.1"/>
    </source>
</evidence>
<dbReference type="GO" id="GO:0008270">
    <property type="term" value="F:zinc ion binding"/>
    <property type="evidence" value="ECO:0007669"/>
    <property type="project" value="InterPro"/>
</dbReference>
<name>A0A135LCP4_PENPA</name>
<dbReference type="SUPFAM" id="SSF103473">
    <property type="entry name" value="MFS general substrate transporter"/>
    <property type="match status" value="1"/>
</dbReference>
<dbReference type="InterPro" id="IPR005829">
    <property type="entry name" value="Sugar_transporter_CS"/>
</dbReference>
<dbReference type="GeneID" id="63706488"/>
<dbReference type="InterPro" id="IPR005828">
    <property type="entry name" value="MFS_sugar_transport-like"/>
</dbReference>
<dbReference type="GO" id="GO:0003677">
    <property type="term" value="F:DNA binding"/>
    <property type="evidence" value="ECO:0007669"/>
    <property type="project" value="InterPro"/>
</dbReference>
<keyword evidence="3" id="KW-0813">Transport</keyword>
<feature type="transmembrane region" description="Helical" evidence="9">
    <location>
        <begin position="361"/>
        <end position="380"/>
    </location>
</feature>
<feature type="transmembrane region" description="Helical" evidence="9">
    <location>
        <begin position="233"/>
        <end position="256"/>
    </location>
</feature>
<feature type="domain" description="Major facilitator superfamily (MFS) profile" evidence="10">
    <location>
        <begin position="68"/>
        <end position="511"/>
    </location>
</feature>
<keyword evidence="12" id="KW-1185">Reference proteome</keyword>
<dbReference type="GO" id="GO:0006351">
    <property type="term" value="P:DNA-templated transcription"/>
    <property type="evidence" value="ECO:0007669"/>
    <property type="project" value="InterPro"/>
</dbReference>
<feature type="transmembrane region" description="Helical" evidence="9">
    <location>
        <begin position="460"/>
        <end position="477"/>
    </location>
</feature>
<evidence type="ECO:0000259" key="10">
    <source>
        <dbReference type="PROSITE" id="PS50850"/>
    </source>
</evidence>
<dbReference type="PROSITE" id="PS00217">
    <property type="entry name" value="SUGAR_TRANSPORT_2"/>
    <property type="match status" value="1"/>
</dbReference>
<dbReference type="PANTHER" id="PTHR48022:SF83">
    <property type="entry name" value="MAJOR FACILITATOR SUPERFAMILY (MFS) PROFILE DOMAIN-CONTAINING PROTEIN"/>
    <property type="match status" value="1"/>
</dbReference>
<dbReference type="GO" id="GO:0016020">
    <property type="term" value="C:membrane"/>
    <property type="evidence" value="ECO:0007669"/>
    <property type="project" value="UniProtKB-SubCell"/>
</dbReference>
<evidence type="ECO:0000256" key="4">
    <source>
        <dbReference type="ARBA" id="ARBA00022692"/>
    </source>
</evidence>
<gene>
    <name evidence="11" type="ORF">PGRI_034750</name>
</gene>
<evidence type="ECO:0000256" key="9">
    <source>
        <dbReference type="SAM" id="Phobius"/>
    </source>
</evidence>
<evidence type="ECO:0000256" key="5">
    <source>
        <dbReference type="ARBA" id="ARBA00022989"/>
    </source>
</evidence>
<comment type="caution">
    <text evidence="11">The sequence shown here is derived from an EMBL/GenBank/DDBJ whole genome shotgun (WGS) entry which is preliminary data.</text>
</comment>
<proteinExistence type="inferred from homology"/>
<dbReference type="InterPro" id="IPR020846">
    <property type="entry name" value="MFS_dom"/>
</dbReference>
<keyword evidence="7" id="KW-0539">Nucleus</keyword>
<feature type="region of interest" description="Disordered" evidence="8">
    <location>
        <begin position="602"/>
        <end position="632"/>
    </location>
</feature>
<dbReference type="RefSeq" id="XP_040645265.1">
    <property type="nucleotide sequence ID" value="XM_040791188.1"/>
</dbReference>
<reference evidence="11 12" key="1">
    <citation type="journal article" date="2016" name="BMC Genomics">
        <title>Genome sequencing and secondary metabolism of the postharvest pathogen Penicillium griseofulvum.</title>
        <authorList>
            <person name="Banani H."/>
            <person name="Marcet-Houben M."/>
            <person name="Ballester A.R."/>
            <person name="Abbruscato P."/>
            <person name="Gonzalez-Candelas L."/>
            <person name="Gabaldon T."/>
            <person name="Spadaro D."/>
        </authorList>
    </citation>
    <scope>NUCLEOTIDE SEQUENCE [LARGE SCALE GENOMIC DNA]</scope>
    <source>
        <strain evidence="11 12">PG3</strain>
    </source>
</reference>
<feature type="transmembrane region" description="Helical" evidence="9">
    <location>
        <begin position="171"/>
        <end position="192"/>
    </location>
</feature>
<dbReference type="FunFam" id="1.20.1250.20:FF:000078">
    <property type="entry name" value="MFS maltose transporter, putative"/>
    <property type="match status" value="1"/>
</dbReference>
<comment type="similarity">
    <text evidence="2">Belongs to the major facilitator superfamily. Sugar transporter (TC 2.A.1.1) family.</text>
</comment>
<evidence type="ECO:0000256" key="2">
    <source>
        <dbReference type="ARBA" id="ARBA00010992"/>
    </source>
</evidence>
<feature type="region of interest" description="Disordered" evidence="8">
    <location>
        <begin position="684"/>
        <end position="708"/>
    </location>
</feature>
<keyword evidence="5 9" id="KW-1133">Transmembrane helix</keyword>
<feature type="transmembrane region" description="Helical" evidence="9">
    <location>
        <begin position="204"/>
        <end position="227"/>
    </location>
</feature>
<dbReference type="NCBIfam" id="TIGR00879">
    <property type="entry name" value="SP"/>
    <property type="match status" value="1"/>
</dbReference>
<evidence type="ECO:0000313" key="12">
    <source>
        <dbReference type="Proteomes" id="UP000070168"/>
    </source>
</evidence>
<dbReference type="InterPro" id="IPR007219">
    <property type="entry name" value="XnlR_reg_dom"/>
</dbReference>
<comment type="subcellular location">
    <subcellularLocation>
        <location evidence="1">Membrane</location>
        <topology evidence="1">Multi-pass membrane protein</topology>
    </subcellularLocation>
</comment>
<dbReference type="Proteomes" id="UP000070168">
    <property type="component" value="Unassembled WGS sequence"/>
</dbReference>
<accession>A0A135LCP4</accession>
<feature type="compositionally biased region" description="Polar residues" evidence="8">
    <location>
        <begin position="684"/>
        <end position="706"/>
    </location>
</feature>
<feature type="transmembrane region" description="Helical" evidence="9">
    <location>
        <begin position="746"/>
        <end position="764"/>
    </location>
</feature>
<sequence>MEEKNPTTEHDDLPELAVTHDPVKQPKYTIGREGYWEATLEDAQAANFHEHSLGVWAALKSYRMAVVWSLVISMSIIMEGYDTALINSLYAYPSYSKRFGALEPSTKTHQIPAKWQSAMSSGPQAGSIIGALLNGYIIQRFGYRPAFTLGVVLMAAFAFVSFFGMSVELQAAGQILCGIPWGIFATIGPAYASEVCPLPLRVYLTAYTNMCFATGQLVAAGVLQSFIHRIDDWAWRIPFALQWIWIPFLIVACVFMPESPWYLVRQGKLVEAEETVKCLMAESEKPQARPLVALMVHTNDLEREVTESTSYLDCYKGTDLRRTEIACVSFVGQITCGAQFAYSATYFFQQAGLSPDDSYKLNLGGTSIAFCGTIISWFLMKQFDRRTLYITGMSLLSMWLLIIGCLAIDSRQSTIKWVQSILCIIWLLTFSLTIGPVGWTIPAEVSSTRLRSKTVVLARSSYYLTQIVANVIQPYMMNPLAWNWKGKTGFFWFAFAFLTAIWAFFRLPETKGRSNEELDVMFHAKLQTRKFKKYHVNVQPEKPAVPSPDYRSTLERLFPDTAPEHIANLSRDKLLELVTAGGSGSQYSQHQDPSIVASLDTRDSTLSGEMPGLESLHTMPEEQPDEIQSASASDSVGHISDDVNALSLSARQPTSYLGVSSTQAALKVIAYLHPAVNSYLSLSKEQGHQSTDSLPQSQPTPQSNLPPTEHQMIDAYFLNFQPFAPLIDEEAFRTTHMLGRRKDDRWLALLNIVLALGNITAAGADNKTHYAYFERSMERLNLRSLGDPSLEVVQTLGLMGGWYCHYSSQPNLAYSLMGASLRMAVTLGLQREPSDIHSMLDPRKSGIQEFKRRVWWSLCCLETWGHETLGRPSMDYFGPSITVNLPSRLDKESYFDVLPLTENIQFVKIALKIQESLAALPTLSHTDMFDLDSQLVRWWHDLPPVLKDYEPCPESLHAVRTVMRWRYYNHRMLLYRPTLLNYAMRRIPFMAIRVEERTAIQKCQEIAAISIQDISSTTKLNQMIGWNAVWMLFQATMVPLICLSAGVAEDDSTACTAQVETAMLTLGRLKPYGHTAGRSLEVVSGILEANLHGPSAEALDTSGDNLEPQIFPPPNAFNTGQQIARDRVADWTATSFETLSSQYMWEYLSWDHSNLWPEVFDLNAENENVVMSFMDTSAANT</sequence>
<dbReference type="AlphaFoldDB" id="A0A135LCP4"/>
<keyword evidence="6 9" id="KW-0472">Membrane</keyword>
<feature type="transmembrane region" description="Helical" evidence="9">
    <location>
        <begin position="489"/>
        <end position="505"/>
    </location>
</feature>
<feature type="transmembrane region" description="Helical" evidence="9">
    <location>
        <begin position="415"/>
        <end position="439"/>
    </location>
</feature>
<dbReference type="InterPro" id="IPR050360">
    <property type="entry name" value="MFS_Sugar_Transporters"/>
</dbReference>
<evidence type="ECO:0000256" key="3">
    <source>
        <dbReference type="ARBA" id="ARBA00022448"/>
    </source>
</evidence>
<evidence type="ECO:0000256" key="7">
    <source>
        <dbReference type="ARBA" id="ARBA00023242"/>
    </source>
</evidence>
<dbReference type="CDD" id="cd12148">
    <property type="entry name" value="fungal_TF_MHR"/>
    <property type="match status" value="1"/>
</dbReference>
<feature type="transmembrane region" description="Helical" evidence="9">
    <location>
        <begin position="146"/>
        <end position="165"/>
    </location>
</feature>
<dbReference type="OrthoDB" id="3362851at2759"/>
<dbReference type="Pfam" id="PF04082">
    <property type="entry name" value="Fungal_trans"/>
    <property type="match status" value="1"/>
</dbReference>
<dbReference type="EMBL" id="LHQR01000067">
    <property type="protein sequence ID" value="KXG46729.1"/>
    <property type="molecule type" value="Genomic_DNA"/>
</dbReference>
<dbReference type="GO" id="GO:0005351">
    <property type="term" value="F:carbohydrate:proton symporter activity"/>
    <property type="evidence" value="ECO:0007669"/>
    <property type="project" value="TreeGrafter"/>
</dbReference>
<dbReference type="PROSITE" id="PS50850">
    <property type="entry name" value="MFS"/>
    <property type="match status" value="1"/>
</dbReference>
<feature type="transmembrane region" description="Helical" evidence="9">
    <location>
        <begin position="387"/>
        <end position="409"/>
    </location>
</feature>
<organism evidence="11 12">
    <name type="scientific">Penicillium patulum</name>
    <name type="common">Penicillium griseofulvum</name>
    <dbReference type="NCBI Taxonomy" id="5078"/>
    <lineage>
        <taxon>Eukaryota</taxon>
        <taxon>Fungi</taxon>
        <taxon>Dikarya</taxon>
        <taxon>Ascomycota</taxon>
        <taxon>Pezizomycotina</taxon>
        <taxon>Eurotiomycetes</taxon>
        <taxon>Eurotiomycetidae</taxon>
        <taxon>Eurotiales</taxon>
        <taxon>Aspergillaceae</taxon>
        <taxon>Penicillium</taxon>
    </lineage>
</organism>
<dbReference type="SMART" id="SM00906">
    <property type="entry name" value="Fungal_trans"/>
    <property type="match status" value="1"/>
</dbReference>
<dbReference type="PANTHER" id="PTHR48022">
    <property type="entry name" value="PLASTIDIC GLUCOSE TRANSPORTER 4"/>
    <property type="match status" value="1"/>
</dbReference>
<dbReference type="Gene3D" id="1.20.1250.20">
    <property type="entry name" value="MFS general substrate transporter like domains"/>
    <property type="match status" value="1"/>
</dbReference>